<accession>A0A4P9XVR5</accession>
<name>A0A4P9XVR5_9FUNG</name>
<organism evidence="1 2">
    <name type="scientific">Thamnocephalis sphaerospora</name>
    <dbReference type="NCBI Taxonomy" id="78915"/>
    <lineage>
        <taxon>Eukaryota</taxon>
        <taxon>Fungi</taxon>
        <taxon>Fungi incertae sedis</taxon>
        <taxon>Zoopagomycota</taxon>
        <taxon>Zoopagomycotina</taxon>
        <taxon>Zoopagomycetes</taxon>
        <taxon>Zoopagales</taxon>
        <taxon>Sigmoideomycetaceae</taxon>
        <taxon>Thamnocephalis</taxon>
    </lineage>
</organism>
<proteinExistence type="predicted"/>
<evidence type="ECO:0000313" key="2">
    <source>
        <dbReference type="Proteomes" id="UP000271241"/>
    </source>
</evidence>
<dbReference type="Proteomes" id="UP000271241">
    <property type="component" value="Unassembled WGS sequence"/>
</dbReference>
<reference evidence="2" key="1">
    <citation type="journal article" date="2018" name="Nat. Microbiol.">
        <title>Leveraging single-cell genomics to expand the fungal tree of life.</title>
        <authorList>
            <person name="Ahrendt S.R."/>
            <person name="Quandt C.A."/>
            <person name="Ciobanu D."/>
            <person name="Clum A."/>
            <person name="Salamov A."/>
            <person name="Andreopoulos B."/>
            <person name="Cheng J.F."/>
            <person name="Woyke T."/>
            <person name="Pelin A."/>
            <person name="Henrissat B."/>
            <person name="Reynolds N.K."/>
            <person name="Benny G.L."/>
            <person name="Smith M.E."/>
            <person name="James T.Y."/>
            <person name="Grigoriev I.V."/>
        </authorList>
    </citation>
    <scope>NUCLEOTIDE SEQUENCE [LARGE SCALE GENOMIC DNA]</scope>
    <source>
        <strain evidence="2">RSA 1356</strain>
    </source>
</reference>
<evidence type="ECO:0000313" key="1">
    <source>
        <dbReference type="EMBL" id="RKP09711.1"/>
    </source>
</evidence>
<gene>
    <name evidence="1" type="ORF">THASP1DRAFT_28481</name>
</gene>
<protein>
    <submittedName>
        <fullName evidence="1">Uncharacterized protein</fullName>
    </submittedName>
</protein>
<dbReference type="OrthoDB" id="2327346at2759"/>
<dbReference type="AlphaFoldDB" id="A0A4P9XVR5"/>
<keyword evidence="2" id="KW-1185">Reference proteome</keyword>
<sequence length="99" mass="9975">MSQALFASTAVAAPVAVGLLPDARRHYGLTPAPATAADAHNGALPASTPVPMTVSLPLDISVPKTALRRRNAVVEAMLEGNVLAALSAVRGQPEPSVAA</sequence>
<dbReference type="EMBL" id="KZ992493">
    <property type="protein sequence ID" value="RKP09711.1"/>
    <property type="molecule type" value="Genomic_DNA"/>
</dbReference>